<evidence type="ECO:0000256" key="4">
    <source>
        <dbReference type="ARBA" id="ARBA00022989"/>
    </source>
</evidence>
<evidence type="ECO:0000256" key="2">
    <source>
        <dbReference type="ARBA" id="ARBA00022475"/>
    </source>
</evidence>
<gene>
    <name evidence="10" type="primary">fluC</name>
    <name evidence="10" type="synonym">crcB</name>
    <name evidence="11" type="ORF">E3T53_14040</name>
</gene>
<dbReference type="GO" id="GO:0140114">
    <property type="term" value="P:cellular detoxification of fluoride"/>
    <property type="evidence" value="ECO:0007669"/>
    <property type="project" value="UniProtKB-UniRule"/>
</dbReference>
<dbReference type="Proteomes" id="UP000298218">
    <property type="component" value="Unassembled WGS sequence"/>
</dbReference>
<dbReference type="Pfam" id="PF02537">
    <property type="entry name" value="CRCB"/>
    <property type="match status" value="1"/>
</dbReference>
<keyword evidence="10" id="KW-0479">Metal-binding</keyword>
<evidence type="ECO:0000256" key="1">
    <source>
        <dbReference type="ARBA" id="ARBA00004651"/>
    </source>
</evidence>
<proteinExistence type="inferred from homology"/>
<evidence type="ECO:0000256" key="8">
    <source>
        <dbReference type="ARBA" id="ARBA00035585"/>
    </source>
</evidence>
<dbReference type="InterPro" id="IPR003691">
    <property type="entry name" value="FluC"/>
</dbReference>
<evidence type="ECO:0000256" key="7">
    <source>
        <dbReference type="ARBA" id="ARBA00035120"/>
    </source>
</evidence>
<keyword evidence="2 10" id="KW-1003">Cell membrane</keyword>
<keyword evidence="5 10" id="KW-0472">Membrane</keyword>
<keyword evidence="6 10" id="KW-0407">Ion channel</keyword>
<evidence type="ECO:0000256" key="6">
    <source>
        <dbReference type="ARBA" id="ARBA00023303"/>
    </source>
</evidence>
<reference evidence="11 12" key="1">
    <citation type="submission" date="2019-03" db="EMBL/GenBank/DDBJ databases">
        <title>Genomics of glacier-inhabiting Cryobacterium strains.</title>
        <authorList>
            <person name="Liu Q."/>
            <person name="Xin Y.-H."/>
        </authorList>
    </citation>
    <scope>NUCLEOTIDE SEQUENCE [LARGE SCALE GENOMIC DNA]</scope>
    <source>
        <strain evidence="11 12">CGMCC 1.4292</strain>
    </source>
</reference>
<keyword evidence="3 10" id="KW-0812">Transmembrane</keyword>
<name>A0A4Y8KJL4_9MICO</name>
<dbReference type="OrthoDB" id="4408652at2"/>
<accession>A0A4Y8KJL4</accession>
<dbReference type="HAMAP" id="MF_00454">
    <property type="entry name" value="FluC"/>
    <property type="match status" value="1"/>
</dbReference>
<evidence type="ECO:0000313" key="11">
    <source>
        <dbReference type="EMBL" id="TFD76320.1"/>
    </source>
</evidence>
<evidence type="ECO:0000256" key="9">
    <source>
        <dbReference type="ARBA" id="ARBA00049940"/>
    </source>
</evidence>
<dbReference type="GO" id="GO:0005886">
    <property type="term" value="C:plasma membrane"/>
    <property type="evidence" value="ECO:0007669"/>
    <property type="project" value="UniProtKB-SubCell"/>
</dbReference>
<feature type="transmembrane region" description="Helical" evidence="10">
    <location>
        <begin position="52"/>
        <end position="76"/>
    </location>
</feature>
<keyword evidence="10" id="KW-0915">Sodium</keyword>
<comment type="activity regulation">
    <text evidence="10">Na(+) is not transported, but it plays an essential structural role and its presence is essential for fluoride channel function.</text>
</comment>
<comment type="similarity">
    <text evidence="7 10">Belongs to the fluoride channel Fluc/FEX (TC 1.A.43) family.</text>
</comment>
<keyword evidence="12" id="KW-1185">Reference proteome</keyword>
<comment type="caution">
    <text evidence="11">The sequence shown here is derived from an EMBL/GenBank/DDBJ whole genome shotgun (WGS) entry which is preliminary data.</text>
</comment>
<evidence type="ECO:0000256" key="3">
    <source>
        <dbReference type="ARBA" id="ARBA00022692"/>
    </source>
</evidence>
<feature type="binding site" evidence="10">
    <location>
        <position position="98"/>
    </location>
    <ligand>
        <name>Na(+)</name>
        <dbReference type="ChEBI" id="CHEBI:29101"/>
        <note>structural</note>
    </ligand>
</feature>
<comment type="subcellular location">
    <subcellularLocation>
        <location evidence="1 10">Cell membrane</location>
        <topology evidence="1 10">Multi-pass membrane protein</topology>
    </subcellularLocation>
</comment>
<comment type="function">
    <text evidence="9 10">Fluoride-specific ion channel. Important for reducing fluoride concentration in the cell, thus reducing its toxicity.</text>
</comment>
<comment type="catalytic activity">
    <reaction evidence="8">
        <text>fluoride(in) = fluoride(out)</text>
        <dbReference type="Rhea" id="RHEA:76159"/>
        <dbReference type="ChEBI" id="CHEBI:17051"/>
    </reaction>
    <physiologicalReaction direction="left-to-right" evidence="8">
        <dbReference type="Rhea" id="RHEA:76160"/>
    </physiologicalReaction>
</comment>
<feature type="transmembrane region" description="Helical" evidence="10">
    <location>
        <begin position="88"/>
        <end position="107"/>
    </location>
</feature>
<evidence type="ECO:0000256" key="5">
    <source>
        <dbReference type="ARBA" id="ARBA00023136"/>
    </source>
</evidence>
<keyword evidence="4 10" id="KW-1133">Transmembrane helix</keyword>
<organism evidence="11 12">
    <name type="scientific">Cryobacterium psychrophilum</name>
    <dbReference type="NCBI Taxonomy" id="41988"/>
    <lineage>
        <taxon>Bacteria</taxon>
        <taxon>Bacillati</taxon>
        <taxon>Actinomycetota</taxon>
        <taxon>Actinomycetes</taxon>
        <taxon>Micrococcales</taxon>
        <taxon>Microbacteriaceae</taxon>
        <taxon>Cryobacterium</taxon>
    </lineage>
</organism>
<keyword evidence="10" id="KW-0813">Transport</keyword>
<evidence type="ECO:0000256" key="10">
    <source>
        <dbReference type="HAMAP-Rule" id="MF_00454"/>
    </source>
</evidence>
<dbReference type="AlphaFoldDB" id="A0A4Y8KJL4"/>
<protein>
    <recommendedName>
        <fullName evidence="10">Fluoride-specific ion channel FluC</fullName>
    </recommendedName>
</protein>
<feature type="binding site" evidence="10">
    <location>
        <position position="101"/>
    </location>
    <ligand>
        <name>Na(+)</name>
        <dbReference type="ChEBI" id="CHEBI:29101"/>
        <note>structural</note>
    </ligand>
</feature>
<dbReference type="GO" id="GO:0062054">
    <property type="term" value="F:fluoride channel activity"/>
    <property type="evidence" value="ECO:0007669"/>
    <property type="project" value="UniProtKB-UniRule"/>
</dbReference>
<dbReference type="EMBL" id="SOHQ01000038">
    <property type="protein sequence ID" value="TFD76320.1"/>
    <property type="molecule type" value="Genomic_DNA"/>
</dbReference>
<dbReference type="GO" id="GO:0046872">
    <property type="term" value="F:metal ion binding"/>
    <property type="evidence" value="ECO:0007669"/>
    <property type="project" value="UniProtKB-KW"/>
</dbReference>
<keyword evidence="10" id="KW-0406">Ion transport</keyword>
<feature type="transmembrane region" description="Helical" evidence="10">
    <location>
        <begin position="119"/>
        <end position="141"/>
    </location>
</feature>
<evidence type="ECO:0000313" key="12">
    <source>
        <dbReference type="Proteomes" id="UP000298218"/>
    </source>
</evidence>
<sequence length="157" mass="16099">MVPILFAPARTGRCFVSDKAPVHMRWQYLALVFVGGTGGTALREVLLLLDPGAIAVTFAINVTGALLLGALLETLLRRGPDEGRRRGTRVLLGTGVLGGFTTYSALATDTSLLLADGSVGAALLYAGGTLILGAAATWLGIVGSASVHRRRNGGGLA</sequence>